<dbReference type="EC" id="7.1.1.9" evidence="4"/>
<evidence type="ECO:0000256" key="3">
    <source>
        <dbReference type="ARBA" id="ARBA00006870"/>
    </source>
</evidence>
<dbReference type="GO" id="GO:0022900">
    <property type="term" value="P:electron transport chain"/>
    <property type="evidence" value="ECO:0007669"/>
    <property type="project" value="InterPro"/>
</dbReference>
<comment type="catalytic activity">
    <reaction evidence="12">
        <text>4 Fe(II)-[cytochrome c] + O2 + 8 H(+)(in) = 4 Fe(III)-[cytochrome c] + 2 H2O + 4 H(+)(out)</text>
        <dbReference type="Rhea" id="RHEA:11436"/>
        <dbReference type="Rhea" id="RHEA-COMP:10350"/>
        <dbReference type="Rhea" id="RHEA-COMP:14399"/>
        <dbReference type="ChEBI" id="CHEBI:15377"/>
        <dbReference type="ChEBI" id="CHEBI:15378"/>
        <dbReference type="ChEBI" id="CHEBI:15379"/>
        <dbReference type="ChEBI" id="CHEBI:29033"/>
        <dbReference type="ChEBI" id="CHEBI:29034"/>
        <dbReference type="EC" id="7.1.1.9"/>
    </reaction>
</comment>
<proteinExistence type="inferred from homology"/>
<dbReference type="GO" id="GO:0004129">
    <property type="term" value="F:cytochrome-c oxidase activity"/>
    <property type="evidence" value="ECO:0007669"/>
    <property type="project" value="UniProtKB-EC"/>
</dbReference>
<accession>A0AB39XZ01</accession>
<dbReference type="RefSeq" id="WP_133895892.1">
    <property type="nucleotide sequence ID" value="NZ_CP165727.1"/>
</dbReference>
<dbReference type="AlphaFoldDB" id="A0AB39XZ01"/>
<organism evidence="14">
    <name type="scientific">Streptomyces sp. R33</name>
    <dbReference type="NCBI Taxonomy" id="3238629"/>
    <lineage>
        <taxon>Bacteria</taxon>
        <taxon>Bacillati</taxon>
        <taxon>Actinomycetota</taxon>
        <taxon>Actinomycetes</taxon>
        <taxon>Kitasatosporales</taxon>
        <taxon>Streptomycetaceae</taxon>
        <taxon>Streptomyces</taxon>
    </lineage>
</organism>
<evidence type="ECO:0000256" key="2">
    <source>
        <dbReference type="ARBA" id="ARBA00004651"/>
    </source>
</evidence>
<keyword evidence="9 13" id="KW-0472">Membrane</keyword>
<sequence>MKAEAWLFTGVAVFFAVTGGVYAAFSSDPAGIAALSVSFLMSALVAAFLWRQYGRGGRRPEDTGDAEIRTGGGREFSFPARSFAPVITATGTALMGIGAVQGLWLALIGAGVVIPGLFGFVFRPGQDA</sequence>
<keyword evidence="7" id="KW-1278">Translocase</keyword>
<evidence type="ECO:0000256" key="1">
    <source>
        <dbReference type="ARBA" id="ARBA00002536"/>
    </source>
</evidence>
<keyword evidence="6 13" id="KW-0812">Transmembrane</keyword>
<evidence type="ECO:0000313" key="14">
    <source>
        <dbReference type="EMBL" id="XDV62426.1"/>
    </source>
</evidence>
<dbReference type="InterPro" id="IPR021050">
    <property type="entry name" value="Cyt_c_oxidase_su4_actinobac"/>
</dbReference>
<evidence type="ECO:0000256" key="8">
    <source>
        <dbReference type="ARBA" id="ARBA00022989"/>
    </source>
</evidence>
<gene>
    <name evidence="14" type="ORF">AB5J51_05485</name>
</gene>
<comment type="function">
    <text evidence="1">Part of cytochrome c oxidase, its function is unknown.</text>
</comment>
<evidence type="ECO:0000256" key="6">
    <source>
        <dbReference type="ARBA" id="ARBA00022692"/>
    </source>
</evidence>
<comment type="similarity">
    <text evidence="3">Belongs to the cytochrome c oxidase bacterial subunit CtaF family.</text>
</comment>
<keyword evidence="5" id="KW-1003">Cell membrane</keyword>
<evidence type="ECO:0000256" key="11">
    <source>
        <dbReference type="ARBA" id="ARBA00031401"/>
    </source>
</evidence>
<comment type="subcellular location">
    <subcellularLocation>
        <location evidence="2">Cell membrane</location>
        <topology evidence="2">Multi-pass membrane protein</topology>
    </subcellularLocation>
</comment>
<protein>
    <recommendedName>
        <fullName evidence="4">cytochrome-c oxidase</fullName>
        <ecNumber evidence="4">7.1.1.9</ecNumber>
    </recommendedName>
    <alternativeName>
        <fullName evidence="11">Cytochrome aa3 subunit 4</fullName>
    </alternativeName>
    <alternativeName>
        <fullName evidence="10">Cytochrome c oxidase polypeptide IV</fullName>
    </alternativeName>
</protein>
<feature type="transmembrane region" description="Helical" evidence="13">
    <location>
        <begin position="33"/>
        <end position="50"/>
    </location>
</feature>
<evidence type="ECO:0000256" key="12">
    <source>
        <dbReference type="ARBA" id="ARBA00047816"/>
    </source>
</evidence>
<keyword evidence="8 13" id="KW-1133">Transmembrane helix</keyword>
<evidence type="ECO:0000256" key="9">
    <source>
        <dbReference type="ARBA" id="ARBA00023136"/>
    </source>
</evidence>
<dbReference type="Pfam" id="PF12270">
    <property type="entry name" value="Cyt_c_ox_IV"/>
    <property type="match status" value="1"/>
</dbReference>
<evidence type="ECO:0000256" key="7">
    <source>
        <dbReference type="ARBA" id="ARBA00022967"/>
    </source>
</evidence>
<dbReference type="EMBL" id="CP165727">
    <property type="protein sequence ID" value="XDV62426.1"/>
    <property type="molecule type" value="Genomic_DNA"/>
</dbReference>
<evidence type="ECO:0000256" key="10">
    <source>
        <dbReference type="ARBA" id="ARBA00031366"/>
    </source>
</evidence>
<feature type="transmembrane region" description="Helical" evidence="13">
    <location>
        <begin position="103"/>
        <end position="122"/>
    </location>
</feature>
<evidence type="ECO:0000256" key="13">
    <source>
        <dbReference type="SAM" id="Phobius"/>
    </source>
</evidence>
<evidence type="ECO:0000256" key="4">
    <source>
        <dbReference type="ARBA" id="ARBA00012949"/>
    </source>
</evidence>
<name>A0AB39XZ01_9ACTN</name>
<dbReference type="GO" id="GO:0005886">
    <property type="term" value="C:plasma membrane"/>
    <property type="evidence" value="ECO:0007669"/>
    <property type="project" value="UniProtKB-SubCell"/>
</dbReference>
<reference evidence="14" key="1">
    <citation type="submission" date="2024-08" db="EMBL/GenBank/DDBJ databases">
        <authorList>
            <person name="Yu S.T."/>
        </authorList>
    </citation>
    <scope>NUCLEOTIDE SEQUENCE</scope>
    <source>
        <strain evidence="14">R33</strain>
    </source>
</reference>
<evidence type="ECO:0000256" key="5">
    <source>
        <dbReference type="ARBA" id="ARBA00022475"/>
    </source>
</evidence>